<gene>
    <name evidence="2" type="ORF">GOC77_13825</name>
</gene>
<comment type="caution">
    <text evidence="2">The sequence shown here is derived from an EMBL/GenBank/DDBJ whole genome shotgun (WGS) entry which is preliminary data.</text>
</comment>
<dbReference type="AlphaFoldDB" id="A0A847UQ59"/>
<dbReference type="Proteomes" id="UP000641625">
    <property type="component" value="Unassembled WGS sequence"/>
</dbReference>
<protein>
    <submittedName>
        <fullName evidence="2">Uncharacterized protein</fullName>
    </submittedName>
</protein>
<name>A0A847UQ59_HALAR</name>
<organism evidence="2 3">
    <name type="scientific">Haloarcula argentinensis</name>
    <dbReference type="NCBI Taxonomy" id="43776"/>
    <lineage>
        <taxon>Archaea</taxon>
        <taxon>Methanobacteriati</taxon>
        <taxon>Methanobacteriota</taxon>
        <taxon>Stenosarchaea group</taxon>
        <taxon>Halobacteria</taxon>
        <taxon>Halobacteriales</taxon>
        <taxon>Haloarculaceae</taxon>
        <taxon>Haloarcula</taxon>
    </lineage>
</organism>
<reference evidence="2" key="1">
    <citation type="submission" date="2019-12" db="EMBL/GenBank/DDBJ databases">
        <title>Whole genome sequencing of Haloarcula argentinensis strain pws5.</title>
        <authorList>
            <person name="Verma D.K."/>
            <person name="Gopal K."/>
            <person name="Prasad E.S."/>
        </authorList>
    </citation>
    <scope>NUCLEOTIDE SEQUENCE</scope>
    <source>
        <strain evidence="2">Pws5</strain>
    </source>
</reference>
<dbReference type="EMBL" id="WOWA01000007">
    <property type="protein sequence ID" value="NLV14341.1"/>
    <property type="molecule type" value="Genomic_DNA"/>
</dbReference>
<feature type="region of interest" description="Disordered" evidence="1">
    <location>
        <begin position="74"/>
        <end position="95"/>
    </location>
</feature>
<proteinExistence type="predicted"/>
<dbReference type="RefSeq" id="WP_170097769.1">
    <property type="nucleotide sequence ID" value="NZ_WOWA01000007.1"/>
</dbReference>
<feature type="compositionally biased region" description="Basic and acidic residues" evidence="1">
    <location>
        <begin position="86"/>
        <end position="95"/>
    </location>
</feature>
<feature type="compositionally biased region" description="Acidic residues" evidence="1">
    <location>
        <begin position="76"/>
        <end position="85"/>
    </location>
</feature>
<evidence type="ECO:0000256" key="1">
    <source>
        <dbReference type="SAM" id="MobiDB-lite"/>
    </source>
</evidence>
<sequence>MSNRWDGCIKLHENCGGLVRWVEAVHTPGVGYFGECTGCGETDLVVEEIVPVEVPDGERIAEFKDRAGGIGRDAVSWDDESDWDANQERLQEQIA</sequence>
<evidence type="ECO:0000313" key="3">
    <source>
        <dbReference type="Proteomes" id="UP000641625"/>
    </source>
</evidence>
<accession>A0A847UQ59</accession>
<evidence type="ECO:0000313" key="2">
    <source>
        <dbReference type="EMBL" id="NLV14341.1"/>
    </source>
</evidence>